<dbReference type="Proteomes" id="UP001549320">
    <property type="component" value="Unassembled WGS sequence"/>
</dbReference>
<dbReference type="InterPro" id="IPR005064">
    <property type="entry name" value="BUG"/>
</dbReference>
<protein>
    <submittedName>
        <fullName evidence="3">Tripartite-type tricarboxylate transporter receptor subunit TctC</fullName>
    </submittedName>
</protein>
<keyword evidence="2" id="KW-0812">Transmembrane</keyword>
<keyword evidence="4" id="KW-1185">Reference proteome</keyword>
<organism evidence="3 4">
    <name type="scientific">Ottowia thiooxydans</name>
    <dbReference type="NCBI Taxonomy" id="219182"/>
    <lineage>
        <taxon>Bacteria</taxon>
        <taxon>Pseudomonadati</taxon>
        <taxon>Pseudomonadota</taxon>
        <taxon>Betaproteobacteria</taxon>
        <taxon>Burkholderiales</taxon>
        <taxon>Comamonadaceae</taxon>
        <taxon>Ottowia</taxon>
    </lineage>
</organism>
<evidence type="ECO:0000256" key="1">
    <source>
        <dbReference type="ARBA" id="ARBA00006987"/>
    </source>
</evidence>
<dbReference type="InterPro" id="IPR042100">
    <property type="entry name" value="Bug_dom1"/>
</dbReference>
<evidence type="ECO:0000313" key="3">
    <source>
        <dbReference type="EMBL" id="MET4577164.1"/>
    </source>
</evidence>
<keyword evidence="3" id="KW-0675">Receptor</keyword>
<keyword evidence="2" id="KW-1133">Transmembrane helix</keyword>
<keyword evidence="2" id="KW-0472">Membrane</keyword>
<reference evidence="3 4" key="1">
    <citation type="submission" date="2024-06" db="EMBL/GenBank/DDBJ databases">
        <title>Sorghum-associated microbial communities from plants grown in Nebraska, USA.</title>
        <authorList>
            <person name="Schachtman D."/>
        </authorList>
    </citation>
    <scope>NUCLEOTIDE SEQUENCE [LARGE SCALE GENOMIC DNA]</scope>
    <source>
        <strain evidence="3 4">2709</strain>
    </source>
</reference>
<dbReference type="PANTHER" id="PTHR42928">
    <property type="entry name" value="TRICARBOXYLATE-BINDING PROTEIN"/>
    <property type="match status" value="1"/>
</dbReference>
<dbReference type="EMBL" id="JBEPSH010000004">
    <property type="protein sequence ID" value="MET4577164.1"/>
    <property type="molecule type" value="Genomic_DNA"/>
</dbReference>
<dbReference type="PANTHER" id="PTHR42928:SF5">
    <property type="entry name" value="BLR1237 PROTEIN"/>
    <property type="match status" value="1"/>
</dbReference>
<comment type="caution">
    <text evidence="3">The sequence shown here is derived from an EMBL/GenBank/DDBJ whole genome shotgun (WGS) entry which is preliminary data.</text>
</comment>
<dbReference type="Gene3D" id="3.40.190.150">
    <property type="entry name" value="Bordetella uptake gene, domain 1"/>
    <property type="match status" value="1"/>
</dbReference>
<evidence type="ECO:0000313" key="4">
    <source>
        <dbReference type="Proteomes" id="UP001549320"/>
    </source>
</evidence>
<dbReference type="Pfam" id="PF03401">
    <property type="entry name" value="TctC"/>
    <property type="match status" value="1"/>
</dbReference>
<sequence>MAIGKRKTCMVYHDPLNMKPLVPAEDKLPEMNRRKVMGWMAAAGTSMALLPGTSLAQMGGEVFTLLVPFAPGSPPDVFSRLFAEKLSKRMGRPVVVSLKPGASTTIGTTLAARSKPDGQMMLYATNSSITAAPGLFKKLQYDPEKDFSAVTVMLESVFCILVRPEDARLGVEGLAKRIRANPPDNGMGGGSTTAEVAHRLFEKAIGVSYPYARYNSNSLYTDLMGKVLHAAWCPMSTALNFGQKNNLHIMAITGAKRLPQFPNIPTIAETFPGVAVDSWSGFFVPSGTPRPLVDKLWEDVHAVLLDPEIVERGKSEGNRALNLNPQQSDEYVKKDFPKWRALFKSANIEPA</sequence>
<gene>
    <name evidence="3" type="ORF">ABIE13_002275</name>
</gene>
<comment type="similarity">
    <text evidence="1">Belongs to the UPF0065 (bug) family.</text>
</comment>
<name>A0ABV2Q829_9BURK</name>
<dbReference type="CDD" id="cd07012">
    <property type="entry name" value="PBP2_Bug_TTT"/>
    <property type="match status" value="1"/>
</dbReference>
<accession>A0ABV2Q829</accession>
<evidence type="ECO:0000256" key="2">
    <source>
        <dbReference type="SAM" id="Phobius"/>
    </source>
</evidence>
<dbReference type="Gene3D" id="3.40.190.10">
    <property type="entry name" value="Periplasmic binding protein-like II"/>
    <property type="match status" value="1"/>
</dbReference>
<feature type="transmembrane region" description="Helical" evidence="2">
    <location>
        <begin position="36"/>
        <end position="56"/>
    </location>
</feature>
<proteinExistence type="inferred from homology"/>